<evidence type="ECO:0000313" key="1">
    <source>
        <dbReference type="EMBL" id="NVI49273.1"/>
    </source>
</evidence>
<dbReference type="InterPro" id="IPR011990">
    <property type="entry name" value="TPR-like_helical_dom_sf"/>
</dbReference>
<dbReference type="Gene3D" id="1.25.40.10">
    <property type="entry name" value="Tetratricopeptide repeat domain"/>
    <property type="match status" value="1"/>
</dbReference>
<sequence>MPTRRRWKPKWSEPCPCASGNKFKDCCWRCLPDFDIGKAYFQAIKENRFDRALVATRADITQYTIWHKTNTAPVIARSGAVSKLLRIDVNALGDYVSRLSWLYFRLELWKDWPAVLERLRSNIQHPSWYKRITYHLAFHYLGPGGDRGKARQELAKAGPITKKEDDLELLRLYGDLEFDDLPFAARIEILDRILELDDDRENQLQYRGAKAVQYFMIGDAQTAEQQLSDALAMVQQTEKDDPLEGYEKHIYCRLLQLKGSVRHDKQILKASALEFQALLLEPNWTRSGKANIHREICNSYRYAGEWDQAETASREAIALDGSQLDKVHLAECLLYLKDTDAAASEIDAVERETLPHHEFEDFVFAYSAIAIWSNKAERLTEAKTLLQGLGTADPIFNDRRLNLLLRVTETLASGNASAAAKNDSTPTGGVATASSFFLLQPTLAGLGIDFSEVLEYMARKTPKDTPDGLD</sequence>
<dbReference type="SUPFAM" id="SSF48452">
    <property type="entry name" value="TPR-like"/>
    <property type="match status" value="1"/>
</dbReference>
<organism evidence="1">
    <name type="scientific">Bradyrhizobium septentrionale</name>
    <dbReference type="NCBI Taxonomy" id="1404411"/>
    <lineage>
        <taxon>Bacteria</taxon>
        <taxon>Pseudomonadati</taxon>
        <taxon>Pseudomonadota</taxon>
        <taxon>Alphaproteobacteria</taxon>
        <taxon>Hyphomicrobiales</taxon>
        <taxon>Nitrobacteraceae</taxon>
        <taxon>Bradyrhizobium</taxon>
    </lineage>
</organism>
<accession>A0A974A5J4</accession>
<dbReference type="Pfam" id="PF02810">
    <property type="entry name" value="SEC-C"/>
    <property type="match status" value="1"/>
</dbReference>
<comment type="caution">
    <text evidence="1">The sequence shown here is derived from an EMBL/GenBank/DDBJ whole genome shotgun (WGS) entry which is preliminary data.</text>
</comment>
<gene>
    <name evidence="1" type="ORF">HAP48_041850</name>
</gene>
<dbReference type="InterPro" id="IPR004027">
    <property type="entry name" value="SEC_C_motif"/>
</dbReference>
<protein>
    <submittedName>
        <fullName evidence="1">SEC-C domain-containing protein</fullName>
    </submittedName>
</protein>
<proteinExistence type="predicted"/>
<reference evidence="1" key="1">
    <citation type="submission" date="2020-06" db="EMBL/GenBank/DDBJ databases">
        <title>Whole Genome Sequence of Bradyrhizobium sp. Strain 1S1.</title>
        <authorList>
            <person name="Bromfield E.S.P."/>
            <person name="Cloutier S."/>
        </authorList>
    </citation>
    <scope>NUCLEOTIDE SEQUENCE [LARGE SCALE GENOMIC DNA]</scope>
    <source>
        <strain evidence="1">1S1</strain>
    </source>
</reference>
<dbReference type="EMBL" id="JAAOLE020000001">
    <property type="protein sequence ID" value="NVI49273.1"/>
    <property type="molecule type" value="Genomic_DNA"/>
</dbReference>
<dbReference type="RefSeq" id="WP_166213741.1">
    <property type="nucleotide sequence ID" value="NZ_CP088285.1"/>
</dbReference>
<name>A0A974A5J4_9BRAD</name>
<dbReference type="AlphaFoldDB" id="A0A974A5J4"/>